<name>A0ABW2XPW3_9ACTN</name>
<proteinExistence type="predicted"/>
<reference evidence="2" key="1">
    <citation type="journal article" date="2019" name="Int. J. Syst. Evol. Microbiol.">
        <title>The Global Catalogue of Microorganisms (GCM) 10K type strain sequencing project: providing services to taxonomists for standard genome sequencing and annotation.</title>
        <authorList>
            <consortium name="The Broad Institute Genomics Platform"/>
            <consortium name="The Broad Institute Genome Sequencing Center for Infectious Disease"/>
            <person name="Wu L."/>
            <person name="Ma J."/>
        </authorList>
    </citation>
    <scope>NUCLEOTIDE SEQUENCE [LARGE SCALE GENOMIC DNA]</scope>
    <source>
        <strain evidence="2">JCM 9371</strain>
    </source>
</reference>
<gene>
    <name evidence="1" type="ORF">ACFQZM_24910</name>
</gene>
<dbReference type="RefSeq" id="WP_131761212.1">
    <property type="nucleotide sequence ID" value="NZ_JBHTGP010000013.1"/>
</dbReference>
<organism evidence="1 2">
    <name type="scientific">Actinomadura fibrosa</name>
    <dbReference type="NCBI Taxonomy" id="111802"/>
    <lineage>
        <taxon>Bacteria</taxon>
        <taxon>Bacillati</taxon>
        <taxon>Actinomycetota</taxon>
        <taxon>Actinomycetes</taxon>
        <taxon>Streptosporangiales</taxon>
        <taxon>Thermomonosporaceae</taxon>
        <taxon>Actinomadura</taxon>
    </lineage>
</organism>
<evidence type="ECO:0000313" key="1">
    <source>
        <dbReference type="EMBL" id="MFD0687760.1"/>
    </source>
</evidence>
<evidence type="ECO:0000313" key="2">
    <source>
        <dbReference type="Proteomes" id="UP001597063"/>
    </source>
</evidence>
<dbReference type="EMBL" id="JBHTGP010000013">
    <property type="protein sequence ID" value="MFD0687760.1"/>
    <property type="molecule type" value="Genomic_DNA"/>
</dbReference>
<comment type="caution">
    <text evidence="1">The sequence shown here is derived from an EMBL/GenBank/DDBJ whole genome shotgun (WGS) entry which is preliminary data.</text>
</comment>
<sequence>MRRHHLATLACEVEARGLGWRFVGPGEALLGVRGPRTRHEIMVVATPDGAGWSYLWPGGGIADVTGVVQVADQLVRLLT</sequence>
<keyword evidence="2" id="KW-1185">Reference proteome</keyword>
<accession>A0ABW2XPW3</accession>
<protein>
    <submittedName>
        <fullName evidence="1">Uncharacterized protein</fullName>
    </submittedName>
</protein>
<dbReference type="Proteomes" id="UP001597063">
    <property type="component" value="Unassembled WGS sequence"/>
</dbReference>